<reference evidence="1 2" key="1">
    <citation type="submission" date="2019-02" db="EMBL/GenBank/DDBJ databases">
        <title>Deep-cultivation of Planctomycetes and their phenomic and genomic characterization uncovers novel biology.</title>
        <authorList>
            <person name="Wiegand S."/>
            <person name="Jogler M."/>
            <person name="Boedeker C."/>
            <person name="Pinto D."/>
            <person name="Vollmers J."/>
            <person name="Rivas-Marin E."/>
            <person name="Kohn T."/>
            <person name="Peeters S.H."/>
            <person name="Heuer A."/>
            <person name="Rast P."/>
            <person name="Oberbeckmann S."/>
            <person name="Bunk B."/>
            <person name="Jeske O."/>
            <person name="Meyerdierks A."/>
            <person name="Storesund J.E."/>
            <person name="Kallscheuer N."/>
            <person name="Luecker S."/>
            <person name="Lage O.M."/>
            <person name="Pohl T."/>
            <person name="Merkel B.J."/>
            <person name="Hornburger P."/>
            <person name="Mueller R.-W."/>
            <person name="Bruemmer F."/>
            <person name="Labrenz M."/>
            <person name="Spormann A.M."/>
            <person name="Op Den Camp H."/>
            <person name="Overmann J."/>
            <person name="Amann R."/>
            <person name="Jetten M.S.M."/>
            <person name="Mascher T."/>
            <person name="Medema M.H."/>
            <person name="Devos D.P."/>
            <person name="Kaster A.-K."/>
            <person name="Ovreas L."/>
            <person name="Rohde M."/>
            <person name="Galperin M.Y."/>
            <person name="Jogler C."/>
        </authorList>
    </citation>
    <scope>NUCLEOTIDE SEQUENCE [LARGE SCALE GENOMIC DNA]</scope>
    <source>
        <strain evidence="1 2">Pan14r</strain>
    </source>
</reference>
<dbReference type="PROSITE" id="PS51257">
    <property type="entry name" value="PROKAR_LIPOPROTEIN"/>
    <property type="match status" value="1"/>
</dbReference>
<proteinExistence type="predicted"/>
<comment type="caution">
    <text evidence="1">The sequence shown here is derived from an EMBL/GenBank/DDBJ whole genome shotgun (WGS) entry which is preliminary data.</text>
</comment>
<evidence type="ECO:0000313" key="2">
    <source>
        <dbReference type="Proteomes" id="UP000317238"/>
    </source>
</evidence>
<organism evidence="1 2">
    <name type="scientific">Crateriforma conspicua</name>
    <dbReference type="NCBI Taxonomy" id="2527996"/>
    <lineage>
        <taxon>Bacteria</taxon>
        <taxon>Pseudomonadati</taxon>
        <taxon>Planctomycetota</taxon>
        <taxon>Planctomycetia</taxon>
        <taxon>Planctomycetales</taxon>
        <taxon>Planctomycetaceae</taxon>
        <taxon>Crateriforma</taxon>
    </lineage>
</organism>
<gene>
    <name evidence="1" type="ORF">Pan14r_19460</name>
</gene>
<dbReference type="Proteomes" id="UP000317238">
    <property type="component" value="Unassembled WGS sequence"/>
</dbReference>
<accession>A0A5C5Y1M3</accession>
<dbReference type="AlphaFoldDB" id="A0A5C5Y1M3"/>
<sequence>MFIIVRASRVFLYGSAFGLLLFACPMVRSADNRANELIGYMDASTALLDAIDSYDLAWRTEESVEVMGMPIIPRESFLRLHYDKPNRQLLLLSVNYSYDIEQLLRGVPADRRAETLMVLIDGDRTIRRLVGRPPEVLPLSFEQRSELRTIPRLRSLGSLGFFASVFGQENNRESLVRVTSMAKTLSTKVTDLEISFTAKIESKCDETYQWFFSSQELLPIRHVVRQRCGANQNWDVVTRQTIDWSKHDGAGHLPSSVVEETLGSIRLPRKDGTKKRFPMEKTLVVDMLWRPLGSIGDIEQIAQREQITPKSIEQLIDWKRPEG</sequence>
<protein>
    <submittedName>
        <fullName evidence="1">Uncharacterized protein</fullName>
    </submittedName>
</protein>
<dbReference type="EMBL" id="SJPL01000001">
    <property type="protein sequence ID" value="TWT69656.1"/>
    <property type="molecule type" value="Genomic_DNA"/>
</dbReference>
<name>A0A5C5Y1M3_9PLAN</name>
<evidence type="ECO:0000313" key="1">
    <source>
        <dbReference type="EMBL" id="TWT69656.1"/>
    </source>
</evidence>
<keyword evidence="2" id="KW-1185">Reference proteome</keyword>